<dbReference type="PANTHER" id="PTHR35788:SF1">
    <property type="entry name" value="EXPORTED PROTEIN"/>
    <property type="match status" value="1"/>
</dbReference>
<dbReference type="Pfam" id="PF04294">
    <property type="entry name" value="VanW"/>
    <property type="match status" value="1"/>
</dbReference>
<dbReference type="EMBL" id="LN650648">
    <property type="protein sequence ID" value="CEI72684.1"/>
    <property type="molecule type" value="Genomic_DNA"/>
</dbReference>
<dbReference type="Pfam" id="PF12229">
    <property type="entry name" value="PG_binding_4"/>
    <property type="match status" value="1"/>
</dbReference>
<proteinExistence type="predicted"/>
<name>A0A2P2BUL7_9FIRM</name>
<sequence>MTTKINKITIVLILVIISLFNLGMKKNEIIKDPKIFKNIYIEDINVEDLTTRQAEDKINKYYHPKNINIRYNQKTWVINKDIIKLNYNVDKAVKLAKDYTRTEDNLLNLRRIFDLAIKKQHKIKLKASYDEAKLSEIIESIKEEIDKSEIDATVSISESSQIKTTESKDGLEVDVSKLKEKIYEMIKEKEIKDIYLPVKVIKPKINTSDVKSINAILGQYSTSFNDKSSRGNNIYIAGKSTSDIVIMPNETFSYNSATGPRTWSNGYKSAKVIVGGKYVNGEGGGVCQVSTTIYNAALISNMEIVEVHNHTYPSRYAPRGKDAAVSYGYIDFKFKNPYSHPVYIKNIIKNGAITTKIYGCDKDREKLYIRTDEKHEEEKIYVNTYRVYLDNNNQKEREELVAKSIYKIKNQ</sequence>
<dbReference type="InterPro" id="IPR052913">
    <property type="entry name" value="Glycopeptide_resist_protein"/>
</dbReference>
<reference evidence="2 3" key="1">
    <citation type="submission" date="2014-09" db="EMBL/GenBank/DDBJ databases">
        <authorList>
            <person name="Hornung B.V."/>
        </authorList>
    </citation>
    <scope>NUCLEOTIDE SEQUENCE [LARGE SCALE GENOMIC DNA]</scope>
    <source>
        <strain evidence="2 3">FRIFI</strain>
    </source>
</reference>
<gene>
    <name evidence="2" type="ORF">FRIFI_1145</name>
</gene>
<protein>
    <submittedName>
        <fullName evidence="2">VanW-like protein</fullName>
    </submittedName>
</protein>
<dbReference type="RefSeq" id="WP_092926188.1">
    <property type="nucleotide sequence ID" value="NZ_FJTZ01000012.1"/>
</dbReference>
<evidence type="ECO:0000259" key="1">
    <source>
        <dbReference type="Pfam" id="PF12229"/>
    </source>
</evidence>
<dbReference type="AlphaFoldDB" id="A0A2P2BUL7"/>
<accession>A0A2P2BUL7</accession>
<keyword evidence="3" id="KW-1185">Reference proteome</keyword>
<evidence type="ECO:0000313" key="3">
    <source>
        <dbReference type="Proteomes" id="UP000245695"/>
    </source>
</evidence>
<dbReference type="KEGG" id="rhom:FRIFI_1145"/>
<dbReference type="InterPro" id="IPR007391">
    <property type="entry name" value="Vancomycin_resist_VanW"/>
</dbReference>
<organism evidence="2 3">
    <name type="scientific">Romboutsia hominis</name>
    <dbReference type="NCBI Taxonomy" id="1507512"/>
    <lineage>
        <taxon>Bacteria</taxon>
        <taxon>Bacillati</taxon>
        <taxon>Bacillota</taxon>
        <taxon>Clostridia</taxon>
        <taxon>Peptostreptococcales</taxon>
        <taxon>Peptostreptococcaceae</taxon>
        <taxon>Romboutsia</taxon>
    </lineage>
</organism>
<dbReference type="PANTHER" id="PTHR35788">
    <property type="entry name" value="EXPORTED PROTEIN-RELATED"/>
    <property type="match status" value="1"/>
</dbReference>
<dbReference type="Proteomes" id="UP000245695">
    <property type="component" value="Chromosome 1"/>
</dbReference>
<dbReference type="InterPro" id="IPR022029">
    <property type="entry name" value="YoaR-like_PG-bd"/>
</dbReference>
<evidence type="ECO:0000313" key="2">
    <source>
        <dbReference type="EMBL" id="CEI72684.1"/>
    </source>
</evidence>
<feature type="domain" description="YoaR-like putative peptidoglycan binding" evidence="1">
    <location>
        <begin position="76"/>
        <end position="190"/>
    </location>
</feature>